<gene>
    <name evidence="2" type="ORF">KC685_03590</name>
</gene>
<reference evidence="2" key="1">
    <citation type="submission" date="2020-04" db="EMBL/GenBank/DDBJ databases">
        <authorList>
            <person name="Zhang T."/>
        </authorList>
    </citation>
    <scope>NUCLEOTIDE SEQUENCE</scope>
    <source>
        <strain evidence="2">HKST-UBA17</strain>
    </source>
</reference>
<dbReference type="EMBL" id="JAGQLN010000012">
    <property type="protein sequence ID" value="MCA9376975.1"/>
    <property type="molecule type" value="Genomic_DNA"/>
</dbReference>
<dbReference type="Gene3D" id="3.40.50.360">
    <property type="match status" value="1"/>
</dbReference>
<feature type="domain" description="Flavodoxin" evidence="1">
    <location>
        <begin position="5"/>
        <end position="135"/>
    </location>
</feature>
<reference evidence="2" key="2">
    <citation type="journal article" date="2021" name="Microbiome">
        <title>Successional dynamics and alternative stable states in a saline activated sludge microbial community over 9 years.</title>
        <authorList>
            <person name="Wang Y."/>
            <person name="Ye J."/>
            <person name="Ju F."/>
            <person name="Liu L."/>
            <person name="Boyd J.A."/>
            <person name="Deng Y."/>
            <person name="Parks D.H."/>
            <person name="Jiang X."/>
            <person name="Yin X."/>
            <person name="Woodcroft B.J."/>
            <person name="Tyson G.W."/>
            <person name="Hugenholtz P."/>
            <person name="Polz M.F."/>
            <person name="Zhang T."/>
        </authorList>
    </citation>
    <scope>NUCLEOTIDE SEQUENCE</scope>
    <source>
        <strain evidence="2">HKST-UBA17</strain>
    </source>
</reference>
<dbReference type="GO" id="GO:0010181">
    <property type="term" value="F:FMN binding"/>
    <property type="evidence" value="ECO:0007669"/>
    <property type="project" value="TreeGrafter"/>
</dbReference>
<dbReference type="Proteomes" id="UP000741282">
    <property type="component" value="Unassembled WGS sequence"/>
</dbReference>
<proteinExistence type="predicted"/>
<sequence>MEKNILLYKTEWGATQKYAGWIAEEEPSVKLFDIRKFDWDTIANYYKVVIGSRTYMGRIEAIDTIIPKWNLLKDHPVYLFSVGMIPPNDPESIRSFEMIPGEIRKQIAGYTKLMGRLDQDQLNLFQRVFVNFLKPEVMDSMDKRSIEPIVSFLKGVEWNYENSLRYVTTEV</sequence>
<dbReference type="SUPFAM" id="SSF52218">
    <property type="entry name" value="Flavoproteins"/>
    <property type="match status" value="1"/>
</dbReference>
<dbReference type="InterPro" id="IPR029039">
    <property type="entry name" value="Flavoprotein-like_sf"/>
</dbReference>
<dbReference type="GO" id="GO:0070819">
    <property type="term" value="F:menaquinone-dependent protoporphyrinogen oxidase activity"/>
    <property type="evidence" value="ECO:0007669"/>
    <property type="project" value="TreeGrafter"/>
</dbReference>
<dbReference type="Pfam" id="PF12724">
    <property type="entry name" value="Flavodoxin_5"/>
    <property type="match status" value="1"/>
</dbReference>
<dbReference type="GO" id="GO:0006783">
    <property type="term" value="P:heme biosynthetic process"/>
    <property type="evidence" value="ECO:0007669"/>
    <property type="project" value="TreeGrafter"/>
</dbReference>
<dbReference type="PANTHER" id="PTHR38030">
    <property type="entry name" value="PROTOPORPHYRINOGEN IX DEHYDROGENASE [MENAQUINONE]"/>
    <property type="match status" value="1"/>
</dbReference>
<dbReference type="InterPro" id="IPR052200">
    <property type="entry name" value="Protoporphyrinogen_IX_DH"/>
</dbReference>
<dbReference type="PANTHER" id="PTHR38030:SF2">
    <property type="entry name" value="PROTOPORPHYRINOGEN IX DEHYDROGENASE [QUINONE]"/>
    <property type="match status" value="1"/>
</dbReference>
<organism evidence="2 3">
    <name type="scientific">Candidatus Dojkabacteria bacterium</name>
    <dbReference type="NCBI Taxonomy" id="2099670"/>
    <lineage>
        <taxon>Bacteria</taxon>
        <taxon>Candidatus Dojkabacteria</taxon>
    </lineage>
</organism>
<dbReference type="AlphaFoldDB" id="A0A955I0V8"/>
<accession>A0A955I0V8</accession>
<comment type="caution">
    <text evidence="2">The sequence shown here is derived from an EMBL/GenBank/DDBJ whole genome shotgun (WGS) entry which is preliminary data.</text>
</comment>
<name>A0A955I0V8_9BACT</name>
<evidence type="ECO:0000313" key="3">
    <source>
        <dbReference type="Proteomes" id="UP000741282"/>
    </source>
</evidence>
<evidence type="ECO:0000313" key="2">
    <source>
        <dbReference type="EMBL" id="MCA9376975.1"/>
    </source>
</evidence>
<evidence type="ECO:0000259" key="1">
    <source>
        <dbReference type="Pfam" id="PF12724"/>
    </source>
</evidence>
<dbReference type="InterPro" id="IPR026816">
    <property type="entry name" value="Flavodoxin_dom"/>
</dbReference>
<protein>
    <recommendedName>
        <fullName evidence="1">Flavodoxin domain-containing protein</fullName>
    </recommendedName>
</protein>